<protein>
    <recommendedName>
        <fullName evidence="5">Cadherin domain-containing protein</fullName>
    </recommendedName>
</protein>
<feature type="domain" description="Cadherin" evidence="5">
    <location>
        <begin position="420"/>
        <end position="558"/>
    </location>
</feature>
<comment type="caution">
    <text evidence="6">The sequence shown here is derived from an EMBL/GenBank/DDBJ whole genome shotgun (WGS) entry which is preliminary data.</text>
</comment>
<accession>A0A448XC65</accession>
<evidence type="ECO:0000256" key="4">
    <source>
        <dbReference type="SAM" id="MobiDB-lite"/>
    </source>
</evidence>
<dbReference type="GO" id="GO:0005509">
    <property type="term" value="F:calcium ion binding"/>
    <property type="evidence" value="ECO:0007669"/>
    <property type="project" value="UniProtKB-UniRule"/>
</dbReference>
<dbReference type="PRINTS" id="PR00205">
    <property type="entry name" value="CADHERIN"/>
</dbReference>
<dbReference type="GO" id="GO:0007156">
    <property type="term" value="P:homophilic cell adhesion via plasma membrane adhesion molecules"/>
    <property type="evidence" value="ECO:0007669"/>
    <property type="project" value="InterPro"/>
</dbReference>
<dbReference type="PANTHER" id="PTHR24026">
    <property type="entry name" value="FAT ATYPICAL CADHERIN-RELATED"/>
    <property type="match status" value="1"/>
</dbReference>
<keyword evidence="3" id="KW-0106">Calcium</keyword>
<dbReference type="Gene3D" id="2.60.40.60">
    <property type="entry name" value="Cadherins"/>
    <property type="match status" value="1"/>
</dbReference>
<dbReference type="OrthoDB" id="6252479at2759"/>
<proteinExistence type="predicted"/>
<reference evidence="6" key="1">
    <citation type="submission" date="2018-11" db="EMBL/GenBank/DDBJ databases">
        <authorList>
            <consortium name="Pathogen Informatics"/>
        </authorList>
    </citation>
    <scope>NUCLEOTIDE SEQUENCE</scope>
</reference>
<feature type="region of interest" description="Disordered" evidence="4">
    <location>
        <begin position="23"/>
        <end position="62"/>
    </location>
</feature>
<gene>
    <name evidence="6" type="ORF">PXEA_LOCUS26731</name>
</gene>
<feature type="compositionally biased region" description="Basic and acidic residues" evidence="4">
    <location>
        <begin position="36"/>
        <end position="48"/>
    </location>
</feature>
<dbReference type="InterPro" id="IPR002126">
    <property type="entry name" value="Cadherin-like_dom"/>
</dbReference>
<keyword evidence="2" id="KW-1133">Transmembrane helix</keyword>
<keyword evidence="7" id="KW-1185">Reference proteome</keyword>
<evidence type="ECO:0000256" key="2">
    <source>
        <dbReference type="ARBA" id="ARBA00022989"/>
    </source>
</evidence>
<organism evidence="6 7">
    <name type="scientific">Protopolystoma xenopodis</name>
    <dbReference type="NCBI Taxonomy" id="117903"/>
    <lineage>
        <taxon>Eukaryota</taxon>
        <taxon>Metazoa</taxon>
        <taxon>Spiralia</taxon>
        <taxon>Lophotrochozoa</taxon>
        <taxon>Platyhelminthes</taxon>
        <taxon>Monogenea</taxon>
        <taxon>Polyopisthocotylea</taxon>
        <taxon>Polystomatidea</taxon>
        <taxon>Polystomatidae</taxon>
        <taxon>Protopolystoma</taxon>
    </lineage>
</organism>
<name>A0A448XC65_9PLAT</name>
<dbReference type="PROSITE" id="PS50268">
    <property type="entry name" value="CADHERIN_2"/>
    <property type="match status" value="1"/>
</dbReference>
<dbReference type="SUPFAM" id="SSF49313">
    <property type="entry name" value="Cadherin-like"/>
    <property type="match status" value="1"/>
</dbReference>
<sequence length="599" mass="64948">MSSFLFPRHLDTRPILPSSCAVVTGSKTGTTPTGRCESDASIRRRIEPTHPPLLPPRPKVPRPAVMTSLFETRARHPVACTYRRPGASLLGLRDGTRTRSPDFLLSPAPSVLALVNWGSGGVSEDAVEVTKNYGSRPDSISSFSHQCCQCCRYAKQHVSSLLSLTTPSGTRDIPTDDGMKCEEVASRLNGRLWLVIGPSTAVPSALETMACPLRDASSQSSHHRRHYSSACPKAQIPKCPSRLGPEPAKCGHGWVEGGGPTVHVEQIHSRHTRSDALGRTSKACGIGCDQTTSLISLSSIAIRHSPFALLSLPPPTHTHTQSRGRGPSCQIGVFCRNVNSIQLPRQPHNHTTTHLFRPANVPPLKADMADIIHTHTHTHTHTQAYRRSRPKVSRLRLGPLNCRHATGRDVGITRAAGLLLTAKDPDSTARLVYSLAGTLDEMGLQAGYPSYQNSDPIDEAASGTEAMSPPTISTSILLTSTCSLFLFFLSVCGCMCVCTSAAGPFSVDSDGRVHLRERLDFERQSIYRLPVQVSDGAMTALAMLHVHVRDVNDEPPQFDVNPARLVVEENREIGSSIGRVSWSADISVIGNFSFQDNYP</sequence>
<dbReference type="Proteomes" id="UP000784294">
    <property type="component" value="Unassembled WGS sequence"/>
</dbReference>
<feature type="compositionally biased region" description="Pro residues" evidence="4">
    <location>
        <begin position="49"/>
        <end position="58"/>
    </location>
</feature>
<evidence type="ECO:0000313" key="7">
    <source>
        <dbReference type="Proteomes" id="UP000784294"/>
    </source>
</evidence>
<dbReference type="GO" id="GO:0005886">
    <property type="term" value="C:plasma membrane"/>
    <property type="evidence" value="ECO:0007669"/>
    <property type="project" value="UniProtKB-SubCell"/>
</dbReference>
<dbReference type="PANTHER" id="PTHR24026:SF126">
    <property type="entry name" value="PROTOCADHERIN FAT 4"/>
    <property type="match status" value="1"/>
</dbReference>
<dbReference type="CDD" id="cd11304">
    <property type="entry name" value="Cadherin_repeat"/>
    <property type="match status" value="1"/>
</dbReference>
<keyword evidence="1" id="KW-0812">Transmembrane</keyword>
<dbReference type="SMART" id="SM00112">
    <property type="entry name" value="CA"/>
    <property type="match status" value="1"/>
</dbReference>
<evidence type="ECO:0000313" key="6">
    <source>
        <dbReference type="EMBL" id="VEL33291.1"/>
    </source>
</evidence>
<dbReference type="AlphaFoldDB" id="A0A448XC65"/>
<evidence type="ECO:0000256" key="3">
    <source>
        <dbReference type="PROSITE-ProRule" id="PRU00043"/>
    </source>
</evidence>
<dbReference type="EMBL" id="CAAALY010245529">
    <property type="protein sequence ID" value="VEL33291.1"/>
    <property type="molecule type" value="Genomic_DNA"/>
</dbReference>
<evidence type="ECO:0000256" key="1">
    <source>
        <dbReference type="ARBA" id="ARBA00022692"/>
    </source>
</evidence>
<keyword evidence="2" id="KW-0472">Membrane</keyword>
<evidence type="ECO:0000259" key="5">
    <source>
        <dbReference type="PROSITE" id="PS50268"/>
    </source>
</evidence>
<dbReference type="InterPro" id="IPR015919">
    <property type="entry name" value="Cadherin-like_sf"/>
</dbReference>